<sequence>RPLHPDEEVETLPDGDSSVAAQAGSADGAGSQGSGNPVLDVVSGPSAGSSDASQSILAAVTKSVDVSVSGESADSADSQMDTRVYQLDELNSQVPSGGQIGDAPNSPDSLSGA</sequence>
<feature type="non-terminal residue" evidence="2">
    <location>
        <position position="1"/>
    </location>
</feature>
<feature type="region of interest" description="Disordered" evidence="1">
    <location>
        <begin position="91"/>
        <end position="113"/>
    </location>
</feature>
<comment type="caution">
    <text evidence="2">The sequence shown here is derived from an EMBL/GenBank/DDBJ whole genome shotgun (WGS) entry which is preliminary data.</text>
</comment>
<evidence type="ECO:0000313" key="2">
    <source>
        <dbReference type="EMBL" id="CAH3114833.1"/>
    </source>
</evidence>
<organism evidence="2 3">
    <name type="scientific">Porites lobata</name>
    <dbReference type="NCBI Taxonomy" id="104759"/>
    <lineage>
        <taxon>Eukaryota</taxon>
        <taxon>Metazoa</taxon>
        <taxon>Cnidaria</taxon>
        <taxon>Anthozoa</taxon>
        <taxon>Hexacorallia</taxon>
        <taxon>Scleractinia</taxon>
        <taxon>Fungiina</taxon>
        <taxon>Poritidae</taxon>
        <taxon>Porites</taxon>
    </lineage>
</organism>
<evidence type="ECO:0000256" key="1">
    <source>
        <dbReference type="SAM" id="MobiDB-lite"/>
    </source>
</evidence>
<protein>
    <submittedName>
        <fullName evidence="2">Uncharacterized protein</fullName>
    </submittedName>
</protein>
<evidence type="ECO:0000313" key="3">
    <source>
        <dbReference type="Proteomes" id="UP001159405"/>
    </source>
</evidence>
<feature type="region of interest" description="Disordered" evidence="1">
    <location>
        <begin position="1"/>
        <end position="54"/>
    </location>
</feature>
<dbReference type="EMBL" id="CALNXK010000027">
    <property type="protein sequence ID" value="CAH3114833.1"/>
    <property type="molecule type" value="Genomic_DNA"/>
</dbReference>
<feature type="compositionally biased region" description="Low complexity" evidence="1">
    <location>
        <begin position="14"/>
        <end position="29"/>
    </location>
</feature>
<feature type="non-terminal residue" evidence="2">
    <location>
        <position position="113"/>
    </location>
</feature>
<name>A0ABN8NNK0_9CNID</name>
<dbReference type="Proteomes" id="UP001159405">
    <property type="component" value="Unassembled WGS sequence"/>
</dbReference>
<gene>
    <name evidence="2" type="ORF">PLOB_00022755</name>
</gene>
<reference evidence="2 3" key="1">
    <citation type="submission" date="2022-05" db="EMBL/GenBank/DDBJ databases">
        <authorList>
            <consortium name="Genoscope - CEA"/>
            <person name="William W."/>
        </authorList>
    </citation>
    <scope>NUCLEOTIDE SEQUENCE [LARGE SCALE GENOMIC DNA]</scope>
</reference>
<proteinExistence type="predicted"/>
<accession>A0ABN8NNK0</accession>
<keyword evidence="3" id="KW-1185">Reference proteome</keyword>